<gene>
    <name evidence="1" type="ORF">I312_03723</name>
</gene>
<organism evidence="1">
    <name type="scientific">Cryptococcus bacillisporus CA1280</name>
    <dbReference type="NCBI Taxonomy" id="1296109"/>
    <lineage>
        <taxon>Eukaryota</taxon>
        <taxon>Fungi</taxon>
        <taxon>Dikarya</taxon>
        <taxon>Basidiomycota</taxon>
        <taxon>Agaricomycotina</taxon>
        <taxon>Tremellomycetes</taxon>
        <taxon>Tremellales</taxon>
        <taxon>Cryptococcaceae</taxon>
        <taxon>Cryptococcus</taxon>
        <taxon>Cryptococcus gattii species complex</taxon>
    </lineage>
</organism>
<name>A0A0D0TK55_CRYGA</name>
<dbReference type="InterPro" id="IPR016024">
    <property type="entry name" value="ARM-type_fold"/>
</dbReference>
<dbReference type="EMBL" id="KN847982">
    <property type="protein sequence ID" value="KIR46832.1"/>
    <property type="molecule type" value="Genomic_DNA"/>
</dbReference>
<proteinExistence type="predicted"/>
<dbReference type="HOGENOM" id="CLU_460046_0_0_1"/>
<reference evidence="1" key="1">
    <citation type="submission" date="2015-01" db="EMBL/GenBank/DDBJ databases">
        <title>The Genome Sequence of Cryptococcus gattii CA1280.</title>
        <authorList>
            <consortium name="The Broad Institute Genomics Platform"/>
            <person name="Cuomo C."/>
            <person name="Litvintseva A."/>
            <person name="Chen Y."/>
            <person name="Heitman J."/>
            <person name="Sun S."/>
            <person name="Springer D."/>
            <person name="Dromer F."/>
            <person name="Young S."/>
            <person name="Zeng Q."/>
            <person name="Gargeya S."/>
            <person name="Abouelleil A."/>
            <person name="Alvarado L."/>
            <person name="Chapman S.B."/>
            <person name="Gainer-Dewar J."/>
            <person name="Goldberg J."/>
            <person name="Griggs A."/>
            <person name="Gujja S."/>
            <person name="Hansen M."/>
            <person name="Howarth C."/>
            <person name="Imamovic A."/>
            <person name="Larimer J."/>
            <person name="Murphy C."/>
            <person name="Naylor J."/>
            <person name="Pearson M."/>
            <person name="Priest M."/>
            <person name="Roberts A."/>
            <person name="Saif S."/>
            <person name="Shea T."/>
            <person name="Sykes S."/>
            <person name="Wortman J."/>
            <person name="Nusbaum C."/>
            <person name="Birren B."/>
        </authorList>
    </citation>
    <scope>NUCLEOTIDE SEQUENCE [LARGE SCALE GENOMIC DNA]</scope>
    <source>
        <strain evidence="1">CA1280</strain>
    </source>
</reference>
<evidence type="ECO:0000313" key="1">
    <source>
        <dbReference type="EMBL" id="KIR46832.1"/>
    </source>
</evidence>
<accession>A0A0D0TK55</accession>
<sequence length="593" mass="65857">MEDLTSISRSLREILNSSTEEQGTLIEVVQKYLESDDTGVQRAACEVILELLEEGDEETRAQRRTLLLEDSALTYISLIIPLSSTAPGTVHRLIQLISTYARPREILMGLSESLQYVIDRAEGFTVSDDEGNGQPLDDDDVDYESLWAEWQMIISGLVIAIPRLPNVRSTPTLLSLSEEISQSIRSLGPHASTLWSRTCLVILCSLVDNTWDWTQRTTDKGGEQASLLSGILFEALVLLGDKVDACLTERWFLQTFPKYGNGPHVSKLPEGHDGKWLGGAVVYKRALDIAEKLCPTPSLIDRIIYSSNRSTHGTFAAFNILAATIPLDTIDSHLPDPLPQSLLGDIMPVMCAALSGTSIDAGAVWLWWIANRAFETKKDGAQVVNIGYDEVTMLIELLIPLTAQHPGPVMRLALFKLIGTLISLLPSRNKILTLRHLLEPENPFDTVRIESMSILREETASNNDLLSPELLAQLAPILFPPAALSDPDSPFNLSSSDLLSSPNPSWWTEVANYIWFLSTRDNTNRSGVRSTYREGLIVWLEAVRLKLNETVRYIQEENGNVKEVAEVLPGRGVEFFLNRWGDALDRARGVLDV</sequence>
<protein>
    <submittedName>
        <fullName evidence="1">Uncharacterized protein</fullName>
    </submittedName>
</protein>
<dbReference type="OrthoDB" id="2570790at2759"/>
<dbReference type="AlphaFoldDB" id="A0A0D0TK55"/>
<dbReference type="SUPFAM" id="SSF48371">
    <property type="entry name" value="ARM repeat"/>
    <property type="match status" value="1"/>
</dbReference>